<organism evidence="2 3">
    <name type="scientific">Afipia felis</name>
    <name type="common">Cat scratch disease bacillus</name>
    <dbReference type="NCBI Taxonomy" id="1035"/>
    <lineage>
        <taxon>Bacteria</taxon>
        <taxon>Pseudomonadati</taxon>
        <taxon>Pseudomonadota</taxon>
        <taxon>Alphaproteobacteria</taxon>
        <taxon>Hyphomicrobiales</taxon>
        <taxon>Nitrobacteraceae</taxon>
        <taxon>Afipia</taxon>
    </lineage>
</organism>
<reference evidence="2 3" key="1">
    <citation type="submission" date="2018-06" db="EMBL/GenBank/DDBJ databases">
        <authorList>
            <consortium name="Pathogen Informatics"/>
            <person name="Doyle S."/>
        </authorList>
    </citation>
    <scope>NUCLEOTIDE SEQUENCE [LARGE SCALE GENOMIC DNA]</scope>
    <source>
        <strain evidence="2 3">NCTC12722</strain>
    </source>
</reference>
<sequence length="80" mass="9032">MTIDPQHPYRPKIADRISAAVWWLLFIGFPVVFVVMIAAGFTDIPEHEMRRIVGGSGLLMGLIGFLYGRKLPGIPWAPYY</sequence>
<keyword evidence="1" id="KW-0472">Membrane</keyword>
<feature type="transmembrane region" description="Helical" evidence="1">
    <location>
        <begin position="20"/>
        <end position="40"/>
    </location>
</feature>
<dbReference type="RefSeq" id="WP_002717292.1">
    <property type="nucleotide sequence ID" value="NZ_UFSI01000001.1"/>
</dbReference>
<keyword evidence="1" id="KW-1133">Transmembrane helix</keyword>
<dbReference type="EMBL" id="UIGB01000001">
    <property type="protein sequence ID" value="SUU86469.1"/>
    <property type="molecule type" value="Genomic_DNA"/>
</dbReference>
<gene>
    <name evidence="2" type="ORF">NCTC12722_03697</name>
</gene>
<evidence type="ECO:0000313" key="2">
    <source>
        <dbReference type="EMBL" id="SUU86469.1"/>
    </source>
</evidence>
<protein>
    <submittedName>
        <fullName evidence="2">Uncharacterized protein</fullName>
    </submittedName>
</protein>
<evidence type="ECO:0000256" key="1">
    <source>
        <dbReference type="SAM" id="Phobius"/>
    </source>
</evidence>
<dbReference type="AlphaFoldDB" id="A0A380WCT0"/>
<keyword evidence="1" id="KW-0812">Transmembrane</keyword>
<dbReference type="Proteomes" id="UP000254343">
    <property type="component" value="Unassembled WGS sequence"/>
</dbReference>
<accession>A0A380WCT0</accession>
<evidence type="ECO:0000313" key="3">
    <source>
        <dbReference type="Proteomes" id="UP000254343"/>
    </source>
</evidence>
<proteinExistence type="predicted"/>
<name>A0A380WCT0_AFIFE</name>
<feature type="transmembrane region" description="Helical" evidence="1">
    <location>
        <begin position="52"/>
        <end position="68"/>
    </location>
</feature>